<evidence type="ECO:0000313" key="3">
    <source>
        <dbReference type="Proteomes" id="UP000176404"/>
    </source>
</evidence>
<accession>A0A1F8B8U4</accession>
<keyword evidence="1" id="KW-0472">Membrane</keyword>
<proteinExistence type="predicted"/>
<dbReference type="EMBL" id="MGHD01000004">
    <property type="protein sequence ID" value="OGM60474.1"/>
    <property type="molecule type" value="Genomic_DNA"/>
</dbReference>
<comment type="caution">
    <text evidence="2">The sequence shown here is derived from an EMBL/GenBank/DDBJ whole genome shotgun (WGS) entry which is preliminary data.</text>
</comment>
<keyword evidence="1" id="KW-0812">Transmembrane</keyword>
<reference evidence="2 3" key="1">
    <citation type="journal article" date="2016" name="Nat. Commun.">
        <title>Thousands of microbial genomes shed light on interconnected biogeochemical processes in an aquifer system.</title>
        <authorList>
            <person name="Anantharaman K."/>
            <person name="Brown C.T."/>
            <person name="Hug L.A."/>
            <person name="Sharon I."/>
            <person name="Castelle C.J."/>
            <person name="Probst A.J."/>
            <person name="Thomas B.C."/>
            <person name="Singh A."/>
            <person name="Wilkins M.J."/>
            <person name="Karaoz U."/>
            <person name="Brodie E.L."/>
            <person name="Williams K.H."/>
            <person name="Hubbard S.S."/>
            <person name="Banfield J.F."/>
        </authorList>
    </citation>
    <scope>NUCLEOTIDE SEQUENCE [LARGE SCALE GENOMIC DNA]</scope>
</reference>
<feature type="transmembrane region" description="Helical" evidence="1">
    <location>
        <begin position="92"/>
        <end position="115"/>
    </location>
</feature>
<organism evidence="2 3">
    <name type="scientific">Candidatus Woesebacteria bacterium RIFCSPLOWO2_01_FULL_39_10b</name>
    <dbReference type="NCBI Taxonomy" id="1802517"/>
    <lineage>
        <taxon>Bacteria</taxon>
        <taxon>Candidatus Woeseibacteriota</taxon>
    </lineage>
</organism>
<feature type="transmembrane region" description="Helical" evidence="1">
    <location>
        <begin position="66"/>
        <end position="86"/>
    </location>
</feature>
<protein>
    <submittedName>
        <fullName evidence="2">Uncharacterized protein</fullName>
    </submittedName>
</protein>
<keyword evidence="1" id="KW-1133">Transmembrane helix</keyword>
<feature type="transmembrane region" description="Helical" evidence="1">
    <location>
        <begin position="136"/>
        <end position="157"/>
    </location>
</feature>
<evidence type="ECO:0000313" key="2">
    <source>
        <dbReference type="EMBL" id="OGM60474.1"/>
    </source>
</evidence>
<gene>
    <name evidence="2" type="ORF">A2892_00385</name>
</gene>
<sequence>MIQATVLETPHVVVGAAIATKVANPALSLPLALASHFILEKIPHWNPHLNTETEKFGRPTTKSIKIVIVDVILALTAGSLIASRVLPNINHALIILAASFTAALPDIIEGPYFFLGLKNKTIKRWINLQKSIQSDASLIPGLFNQLITVAAALVWIIS</sequence>
<name>A0A1F8B8U4_9BACT</name>
<dbReference type="AlphaFoldDB" id="A0A1F8B8U4"/>
<dbReference type="STRING" id="1802517.A2892_00385"/>
<evidence type="ECO:0000256" key="1">
    <source>
        <dbReference type="SAM" id="Phobius"/>
    </source>
</evidence>
<dbReference type="Proteomes" id="UP000176404">
    <property type="component" value="Unassembled WGS sequence"/>
</dbReference>